<dbReference type="InterPro" id="IPR029058">
    <property type="entry name" value="AB_hydrolase_fold"/>
</dbReference>
<evidence type="ECO:0000259" key="3">
    <source>
        <dbReference type="Pfam" id="PF00326"/>
    </source>
</evidence>
<dbReference type="SUPFAM" id="SSF82171">
    <property type="entry name" value="DPP6 N-terminal domain-like"/>
    <property type="match status" value="1"/>
</dbReference>
<keyword evidence="4" id="KW-0031">Aminopeptidase</keyword>
<keyword evidence="2" id="KW-0732">Signal</keyword>
<dbReference type="GO" id="GO:0004177">
    <property type="term" value="F:aminopeptidase activity"/>
    <property type="evidence" value="ECO:0007669"/>
    <property type="project" value="UniProtKB-KW"/>
</dbReference>
<dbReference type="EC" id="3.4.14.-" evidence="4"/>
<name>A0A4P6ZJ61_9FLAO</name>
<keyword evidence="1 4" id="KW-0378">Hydrolase</keyword>
<dbReference type="Gene3D" id="3.40.50.1820">
    <property type="entry name" value="alpha/beta hydrolase"/>
    <property type="match status" value="1"/>
</dbReference>
<evidence type="ECO:0000313" key="5">
    <source>
        <dbReference type="Proteomes" id="UP000294419"/>
    </source>
</evidence>
<evidence type="ECO:0000256" key="1">
    <source>
        <dbReference type="ARBA" id="ARBA00022801"/>
    </source>
</evidence>
<dbReference type="Pfam" id="PF00326">
    <property type="entry name" value="Peptidase_S9"/>
    <property type="match status" value="1"/>
</dbReference>
<dbReference type="EMBL" id="CP037954">
    <property type="protein sequence ID" value="QBO59607.1"/>
    <property type="molecule type" value="Genomic_DNA"/>
</dbReference>
<dbReference type="GO" id="GO:0006508">
    <property type="term" value="P:proteolysis"/>
    <property type="evidence" value="ECO:0007669"/>
    <property type="project" value="InterPro"/>
</dbReference>
<feature type="domain" description="Peptidase S9 prolyl oligopeptidase catalytic" evidence="3">
    <location>
        <begin position="641"/>
        <end position="810"/>
    </location>
</feature>
<dbReference type="GO" id="GO:0004252">
    <property type="term" value="F:serine-type endopeptidase activity"/>
    <property type="evidence" value="ECO:0007669"/>
    <property type="project" value="TreeGrafter"/>
</dbReference>
<accession>A0A4P6ZJ61</accession>
<evidence type="ECO:0000313" key="4">
    <source>
        <dbReference type="EMBL" id="QBO59607.1"/>
    </source>
</evidence>
<proteinExistence type="predicted"/>
<dbReference type="InterPro" id="IPR001375">
    <property type="entry name" value="Peptidase_S9_cat"/>
</dbReference>
<keyword evidence="4" id="KW-0645">Protease</keyword>
<sequence length="822" mass="95340">MMVIKKKTIFLMVIFLMVANFSFAQMKDFKANEFAGHTYNLSWLTWSPDKKYVSFQKSYEYSSDTLSLINVKHPEKIIFQSAGIYPNFLHYSKKGHLFMRGANKAQLLKLPCVKPVIWENITDAFYLEKEEKIAILQKDILRIYNEDAELIDEIHGVNAIKKNKDILFFTGRNKNLYELIKWTANLKTTLNSSIHKRMNIVGNENPIFFIAERDSATTKNRVKYINITTRKEIIFQPPSSHLLKNVVQVSKIGTSKFLMTYTTTLPKNEKSTVDIWYANDRNLAEKFQNNVGLENVIWNPEKTEYVLLNNDRFPKHIPIGHGGYVLALDPTANQHYIYDKIESELYRYDINTNKYEFLGLTGVNCYMDDKGKYVLSHDNKNWALYTIATMEKRVLTLEADLIPYFSLSGEKIIFGGHQKIVEYNISASELKTTRIPEGFNAEIISGSSEQLGIDSRFTKNSYDDSKTTLIKILNPDTSDQTLGIYRNQSFQALYHSSDDLVSIPLMKDANSILYLKSNYNKPPVLIRNTNSREAAIFHSNKEDDAVFNYKKTRTYYRNSMGIPLTGLLYYPAHYKKGKKYPMVVGIYELMRNQSNKYLRDGFIGSVEGFNMRNFLDRGYFIYLPDITYDGRGPGKSAVDAVESSLDALANIGEIDFSKVGLIGHSHGGYETNFIATQSKRFAAYVSGAGNSDLVRSFHSFNYNFLSPFYWQFEEQQYRIYKPFAADKNLYLENSPIYHAEQVSQPILLWAGKEDRNIAWDQSMEFYLGLRRNDKKVIALFYEKEGHSFSERRNREDLFVRIKEWFDFHLKGIKTPWISEMYQ</sequence>
<dbReference type="PANTHER" id="PTHR42776:SF27">
    <property type="entry name" value="DIPEPTIDYL PEPTIDASE FAMILY MEMBER 6"/>
    <property type="match status" value="1"/>
</dbReference>
<dbReference type="PANTHER" id="PTHR42776">
    <property type="entry name" value="SERINE PEPTIDASE S9 FAMILY MEMBER"/>
    <property type="match status" value="1"/>
</dbReference>
<dbReference type="OrthoDB" id="9812921at2"/>
<feature type="signal peptide" evidence="2">
    <location>
        <begin position="1"/>
        <end position="24"/>
    </location>
</feature>
<evidence type="ECO:0000256" key="2">
    <source>
        <dbReference type="SAM" id="SignalP"/>
    </source>
</evidence>
<reference evidence="4 5" key="1">
    <citation type="submission" date="2019-03" db="EMBL/GenBank/DDBJ databases">
        <authorList>
            <person name="Kim H."/>
            <person name="Yu S.-M."/>
        </authorList>
    </citation>
    <scope>NUCLEOTIDE SEQUENCE [LARGE SCALE GENOMIC DNA]</scope>
    <source>
        <strain evidence="4 5">NBC122</strain>
    </source>
</reference>
<dbReference type="AlphaFoldDB" id="A0A4P6ZJ61"/>
<feature type="chain" id="PRO_5020594919" evidence="2">
    <location>
        <begin position="25"/>
        <end position="822"/>
    </location>
</feature>
<keyword evidence="5" id="KW-1185">Reference proteome</keyword>
<gene>
    <name evidence="4" type="primary">dapb3_2</name>
    <name evidence="4" type="ORF">NBC122_02806</name>
</gene>
<dbReference type="Proteomes" id="UP000294419">
    <property type="component" value="Chromosome"/>
</dbReference>
<dbReference type="KEGG" id="csal:NBC122_02806"/>
<protein>
    <submittedName>
        <fullName evidence="4">Dipeptidyl aminopeptidase BIII</fullName>
        <ecNumber evidence="4">3.4.14.-</ecNumber>
    </submittedName>
</protein>
<organism evidence="4 5">
    <name type="scientific">Chryseobacterium salivictor</name>
    <dbReference type="NCBI Taxonomy" id="2547600"/>
    <lineage>
        <taxon>Bacteria</taxon>
        <taxon>Pseudomonadati</taxon>
        <taxon>Bacteroidota</taxon>
        <taxon>Flavobacteriia</taxon>
        <taxon>Flavobacteriales</taxon>
        <taxon>Weeksellaceae</taxon>
        <taxon>Chryseobacterium group</taxon>
        <taxon>Chryseobacterium</taxon>
    </lineage>
</organism>
<dbReference type="SUPFAM" id="SSF53474">
    <property type="entry name" value="alpha/beta-Hydrolases"/>
    <property type="match status" value="1"/>
</dbReference>